<dbReference type="GeneID" id="25378338"/>
<protein>
    <recommendedName>
        <fullName evidence="4">Retrotransposon gag domain-containing protein</fullName>
    </recommendedName>
</protein>
<name>U6JUY9_9EIME</name>
<keyword evidence="3" id="KW-1185">Reference proteome</keyword>
<evidence type="ECO:0000313" key="2">
    <source>
        <dbReference type="EMBL" id="CDJ27852.1"/>
    </source>
</evidence>
<reference evidence="2" key="1">
    <citation type="submission" date="2013-10" db="EMBL/GenBank/DDBJ databases">
        <title>Genomic analysis of the causative agents of coccidiosis in chickens.</title>
        <authorList>
            <person name="Reid A.J."/>
            <person name="Blake D."/>
            <person name="Billington K."/>
            <person name="Browne H."/>
            <person name="Dunn M."/>
            <person name="Hung S."/>
            <person name="Kawahara F."/>
            <person name="Miranda-Saavedra D."/>
            <person name="Mourier T."/>
            <person name="Nagra H."/>
            <person name="Otto T.D."/>
            <person name="Rawlings N."/>
            <person name="Sanchez A."/>
            <person name="Sanders M."/>
            <person name="Subramaniam C."/>
            <person name="Tay Y."/>
            <person name="Dear P."/>
            <person name="Doerig C."/>
            <person name="Gruber A."/>
            <person name="Parkinson J."/>
            <person name="Shirley M."/>
            <person name="Wan K.L."/>
            <person name="Berriman M."/>
            <person name="Tomley F."/>
            <person name="Pain A."/>
        </authorList>
    </citation>
    <scope>NUCLEOTIDE SEQUENCE [LARGE SCALE GENOMIC DNA]</scope>
    <source>
        <strain evidence="2">Houghton</strain>
    </source>
</reference>
<dbReference type="EMBL" id="HG680356">
    <property type="protein sequence ID" value="CDJ27852.1"/>
    <property type="molecule type" value="Genomic_DNA"/>
</dbReference>
<gene>
    <name evidence="2" type="ORF">EMH_0035460</name>
</gene>
<feature type="region of interest" description="Disordered" evidence="1">
    <location>
        <begin position="141"/>
        <end position="189"/>
    </location>
</feature>
<evidence type="ECO:0000313" key="3">
    <source>
        <dbReference type="Proteomes" id="UP000030744"/>
    </source>
</evidence>
<accession>U6JUY9</accession>
<sequence>MKIAEDQCGLLVRKYLTGRAVKQWDHVYRSGIDMTDWPLVSSRLCERFRGLPRDSMILQMRDNVWKGDYNEYSNAFSDIVIMGEELPEQDLVMFYLAGLPEDIGDKLTKRGKREFPTWNEAAAALREYVVPLNTWRAKGKRTVREMQGVERPQAREDSSSKADEEWNKNKNEGTNNVTRRPYSTERVAA</sequence>
<dbReference type="RefSeq" id="XP_013350429.1">
    <property type="nucleotide sequence ID" value="XM_013494975.1"/>
</dbReference>
<proteinExistence type="predicted"/>
<feature type="compositionally biased region" description="Basic and acidic residues" evidence="1">
    <location>
        <begin position="142"/>
        <end position="171"/>
    </location>
</feature>
<evidence type="ECO:0000256" key="1">
    <source>
        <dbReference type="SAM" id="MobiDB-lite"/>
    </source>
</evidence>
<dbReference type="VEuPathDB" id="ToxoDB:EMH_0035460"/>
<dbReference type="Proteomes" id="UP000030744">
    <property type="component" value="Unassembled WGS sequence"/>
</dbReference>
<evidence type="ECO:0008006" key="4">
    <source>
        <dbReference type="Google" id="ProtNLM"/>
    </source>
</evidence>
<organism evidence="2 3">
    <name type="scientific">Eimeria mitis</name>
    <dbReference type="NCBI Taxonomy" id="44415"/>
    <lineage>
        <taxon>Eukaryota</taxon>
        <taxon>Sar</taxon>
        <taxon>Alveolata</taxon>
        <taxon>Apicomplexa</taxon>
        <taxon>Conoidasida</taxon>
        <taxon>Coccidia</taxon>
        <taxon>Eucoccidiorida</taxon>
        <taxon>Eimeriorina</taxon>
        <taxon>Eimeriidae</taxon>
        <taxon>Eimeria</taxon>
    </lineage>
</organism>
<dbReference type="AlphaFoldDB" id="U6JUY9"/>
<reference evidence="2" key="2">
    <citation type="submission" date="2013-10" db="EMBL/GenBank/DDBJ databases">
        <authorList>
            <person name="Aslett M."/>
        </authorList>
    </citation>
    <scope>NUCLEOTIDE SEQUENCE [LARGE SCALE GENOMIC DNA]</scope>
    <source>
        <strain evidence="2">Houghton</strain>
    </source>
</reference>